<keyword evidence="3" id="KW-1185">Reference proteome</keyword>
<name>A0A841GLF6_9GAMM</name>
<dbReference type="RefSeq" id="WP_188026087.1">
    <property type="nucleotide sequence ID" value="NZ_JACHGR010000003.1"/>
</dbReference>
<dbReference type="EC" id="3.5.1.42" evidence="2"/>
<protein>
    <submittedName>
        <fullName evidence="2">Nicotinamide-nucleotide amidase</fullName>
        <ecNumber evidence="2">3.5.1.42</ecNumber>
    </submittedName>
</protein>
<dbReference type="InterPro" id="IPR008136">
    <property type="entry name" value="CinA_C"/>
</dbReference>
<feature type="domain" description="CinA C-terminal" evidence="1">
    <location>
        <begin position="7"/>
        <end position="158"/>
    </location>
</feature>
<evidence type="ECO:0000313" key="3">
    <source>
        <dbReference type="Proteomes" id="UP000585721"/>
    </source>
</evidence>
<dbReference type="EMBL" id="JACHGR010000003">
    <property type="protein sequence ID" value="MBB6055322.1"/>
    <property type="molecule type" value="Genomic_DNA"/>
</dbReference>
<organism evidence="2 3">
    <name type="scientific">Tolumonas osonensis</name>
    <dbReference type="NCBI Taxonomy" id="675874"/>
    <lineage>
        <taxon>Bacteria</taxon>
        <taxon>Pseudomonadati</taxon>
        <taxon>Pseudomonadota</taxon>
        <taxon>Gammaproteobacteria</taxon>
        <taxon>Aeromonadales</taxon>
        <taxon>Aeromonadaceae</taxon>
        <taxon>Tolumonas</taxon>
    </lineage>
</organism>
<gene>
    <name evidence="2" type="ORF">HNR75_001204</name>
</gene>
<dbReference type="Proteomes" id="UP000585721">
    <property type="component" value="Unassembled WGS sequence"/>
</dbReference>
<accession>A0A841GLF6</accession>
<dbReference type="SUPFAM" id="SSF142433">
    <property type="entry name" value="CinA-like"/>
    <property type="match status" value="1"/>
</dbReference>
<proteinExistence type="predicted"/>
<sequence>MQKDIIELAQRLGDALSAKQWMAATAESCTGGGVAYAITAVSGSSAWFDRSFVTYTNEAKQQMLGVQASTLQEYGAVSEAVVKEMTAGVLRHSGANIAVAISGIAGPTGGSEEKPVGTVWIAWQTTNGQGHACHYLFRGDREQVRLLAIREALLGLLSYSK</sequence>
<dbReference type="InterPro" id="IPR036653">
    <property type="entry name" value="CinA-like_C"/>
</dbReference>
<dbReference type="NCBIfam" id="TIGR00199">
    <property type="entry name" value="PncC_domain"/>
    <property type="match status" value="1"/>
</dbReference>
<dbReference type="Pfam" id="PF02464">
    <property type="entry name" value="CinA"/>
    <property type="match status" value="1"/>
</dbReference>
<dbReference type="Gene3D" id="3.90.950.20">
    <property type="entry name" value="CinA-like"/>
    <property type="match status" value="1"/>
</dbReference>
<dbReference type="AlphaFoldDB" id="A0A841GLF6"/>
<keyword evidence="2" id="KW-0378">Hydrolase</keyword>
<dbReference type="GO" id="GO:0019159">
    <property type="term" value="F:nicotinamide-nucleotide amidase activity"/>
    <property type="evidence" value="ECO:0007669"/>
    <property type="project" value="UniProtKB-EC"/>
</dbReference>
<evidence type="ECO:0000313" key="2">
    <source>
        <dbReference type="EMBL" id="MBB6055322.1"/>
    </source>
</evidence>
<comment type="caution">
    <text evidence="2">The sequence shown here is derived from an EMBL/GenBank/DDBJ whole genome shotgun (WGS) entry which is preliminary data.</text>
</comment>
<evidence type="ECO:0000259" key="1">
    <source>
        <dbReference type="Pfam" id="PF02464"/>
    </source>
</evidence>
<reference evidence="2 3" key="1">
    <citation type="submission" date="2020-08" db="EMBL/GenBank/DDBJ databases">
        <title>Genomic Encyclopedia of Type Strains, Phase IV (KMG-IV): sequencing the most valuable type-strain genomes for metagenomic binning, comparative biology and taxonomic classification.</title>
        <authorList>
            <person name="Goeker M."/>
        </authorList>
    </citation>
    <scope>NUCLEOTIDE SEQUENCE [LARGE SCALE GENOMIC DNA]</scope>
    <source>
        <strain evidence="2 3">DSM 22975</strain>
    </source>
</reference>